<dbReference type="SUPFAM" id="SSF53448">
    <property type="entry name" value="Nucleotide-diphospho-sugar transferases"/>
    <property type="match status" value="1"/>
</dbReference>
<dbReference type="Pfam" id="PF00535">
    <property type="entry name" value="Glycos_transf_2"/>
    <property type="match status" value="1"/>
</dbReference>
<dbReference type="GO" id="GO:0016740">
    <property type="term" value="F:transferase activity"/>
    <property type="evidence" value="ECO:0007669"/>
    <property type="project" value="UniProtKB-KW"/>
</dbReference>
<sequence length="340" mass="37464">MYQFATGRERLTAQTVSVSVVVPVYRSARYIDACMHSLLGQQNSVDEIVLVDDRGGDGSIDRAQRVLAGGTVDHRVVRMPHNSGVGPARDAGLAAASGNVIWFFDSDDIAEPGFTTDMLDALIGTDADFATCTTRFADETGTPTGVLTPALAAGTVTGERYAQLLLRSKARSYASGKLFRRDILGDEPWGSRRAYEDLSAAARISLRSRTVATVAQPLYLYRLRADSVSHRVTADTRAIFEMGDEVLEMLDSVPDTRQWRSTARSFVYREVLVPAAHMAMRAEHDGERSTVTQELLQVARERVSRRDILPLLAAREVRSAVFAAAILTSPRRYSNMLRHR</sequence>
<feature type="domain" description="Glycosyltransferase 2-like" evidence="1">
    <location>
        <begin position="19"/>
        <end position="184"/>
    </location>
</feature>
<dbReference type="EMBL" id="BAFB01000193">
    <property type="protein sequence ID" value="GAB36060.1"/>
    <property type="molecule type" value="Genomic_DNA"/>
</dbReference>
<dbReference type="STRING" id="1108044.GOOTI_193_00070"/>
<proteinExistence type="predicted"/>
<name>H5TRF2_GORO1</name>
<comment type="caution">
    <text evidence="2">The sequence shown here is derived from an EMBL/GenBank/DDBJ whole genome shotgun (WGS) entry which is preliminary data.</text>
</comment>
<dbReference type="Gene3D" id="3.90.550.10">
    <property type="entry name" value="Spore Coat Polysaccharide Biosynthesis Protein SpsA, Chain A"/>
    <property type="match status" value="1"/>
</dbReference>
<dbReference type="InterPro" id="IPR029044">
    <property type="entry name" value="Nucleotide-diphossugar_trans"/>
</dbReference>
<protein>
    <submittedName>
        <fullName evidence="2">Glycosyltransferase</fullName>
    </submittedName>
</protein>
<dbReference type="PANTHER" id="PTHR43685">
    <property type="entry name" value="GLYCOSYLTRANSFERASE"/>
    <property type="match status" value="1"/>
</dbReference>
<dbReference type="CDD" id="cd00761">
    <property type="entry name" value="Glyco_tranf_GTA_type"/>
    <property type="match status" value="1"/>
</dbReference>
<accession>H5TRF2</accession>
<dbReference type="InterPro" id="IPR050834">
    <property type="entry name" value="Glycosyltransf_2"/>
</dbReference>
<dbReference type="Proteomes" id="UP000005038">
    <property type="component" value="Unassembled WGS sequence"/>
</dbReference>
<gene>
    <name evidence="2" type="ORF">GOOTI_193_00070</name>
</gene>
<dbReference type="InterPro" id="IPR001173">
    <property type="entry name" value="Glyco_trans_2-like"/>
</dbReference>
<dbReference type="PANTHER" id="PTHR43685:SF2">
    <property type="entry name" value="GLYCOSYLTRANSFERASE 2-LIKE DOMAIN-CONTAINING PROTEIN"/>
    <property type="match status" value="1"/>
</dbReference>
<evidence type="ECO:0000313" key="2">
    <source>
        <dbReference type="EMBL" id="GAB36060.1"/>
    </source>
</evidence>
<dbReference type="AlphaFoldDB" id="H5TRF2"/>
<dbReference type="OrthoDB" id="2676521at2"/>
<organism evidence="2 3">
    <name type="scientific">Gordonia otitidis (strain DSM 44809 / CCUG 52243 / JCM 12355 / NBRC 100426 / IFM 10032)</name>
    <dbReference type="NCBI Taxonomy" id="1108044"/>
    <lineage>
        <taxon>Bacteria</taxon>
        <taxon>Bacillati</taxon>
        <taxon>Actinomycetota</taxon>
        <taxon>Actinomycetes</taxon>
        <taxon>Mycobacteriales</taxon>
        <taxon>Gordoniaceae</taxon>
        <taxon>Gordonia</taxon>
    </lineage>
</organism>
<keyword evidence="3" id="KW-1185">Reference proteome</keyword>
<evidence type="ECO:0000313" key="3">
    <source>
        <dbReference type="Proteomes" id="UP000005038"/>
    </source>
</evidence>
<evidence type="ECO:0000259" key="1">
    <source>
        <dbReference type="Pfam" id="PF00535"/>
    </source>
</evidence>
<reference evidence="2" key="1">
    <citation type="submission" date="2012-02" db="EMBL/GenBank/DDBJ databases">
        <title>Whole genome shotgun sequence of Gordonia otitidis NBRC 100426.</title>
        <authorList>
            <person name="Yoshida I."/>
            <person name="Hosoyama A."/>
            <person name="Tsuchikane K."/>
            <person name="Katsumata H."/>
            <person name="Yamazaki S."/>
            <person name="Fujita N."/>
        </authorList>
    </citation>
    <scope>NUCLEOTIDE SEQUENCE [LARGE SCALE GENOMIC DNA]</scope>
    <source>
        <strain evidence="2">NBRC 100426</strain>
    </source>
</reference>
<dbReference type="RefSeq" id="WP_007240244.1">
    <property type="nucleotide sequence ID" value="NZ_BAFB01000193.1"/>
</dbReference>